<keyword evidence="1" id="KW-1133">Transmembrane helix</keyword>
<dbReference type="RefSeq" id="WP_134118869.1">
    <property type="nucleotide sequence ID" value="NZ_SOEG01000044.1"/>
</dbReference>
<name>A0A4R8GUC1_9FIRM</name>
<evidence type="ECO:0000256" key="1">
    <source>
        <dbReference type="SAM" id="Phobius"/>
    </source>
</evidence>
<reference evidence="3 4" key="1">
    <citation type="submission" date="2019-03" db="EMBL/GenBank/DDBJ databases">
        <title>Subsurface microbial communities from deep shales in Ohio and West Virginia, USA.</title>
        <authorList>
            <person name="Wrighton K."/>
        </authorList>
    </citation>
    <scope>NUCLEOTIDE SEQUENCE [LARGE SCALE GENOMIC DNA]</scope>
    <source>
        <strain evidence="3 4">MSL 6dP</strain>
    </source>
</reference>
<gene>
    <name evidence="3" type="ORF">C7959_1449</name>
</gene>
<dbReference type="Proteomes" id="UP000295832">
    <property type="component" value="Unassembled WGS sequence"/>
</dbReference>
<evidence type="ECO:0000259" key="2">
    <source>
        <dbReference type="Pfam" id="PF13464"/>
    </source>
</evidence>
<dbReference type="Pfam" id="PF13464">
    <property type="entry name" value="RodZ_C"/>
    <property type="match status" value="1"/>
</dbReference>
<dbReference type="AlphaFoldDB" id="A0A4R8GUC1"/>
<keyword evidence="4" id="KW-1185">Reference proteome</keyword>
<protein>
    <submittedName>
        <fullName evidence="3">Cytoskeletal protein RodZ</fullName>
    </submittedName>
</protein>
<keyword evidence="1" id="KW-0812">Transmembrane</keyword>
<proteinExistence type="predicted"/>
<evidence type="ECO:0000313" key="4">
    <source>
        <dbReference type="Proteomes" id="UP000295832"/>
    </source>
</evidence>
<sequence length="285" mass="32044">MGEDLSKKLKFKREELGIALKQAEEETKIRIDYLRALEAGEFDYIQGEVFVKGFLKVYSSYLGLDKKEILADYQKMKEPDVPEEDLEQKKSVKDKLLYYCDENQNTLLASLLIGISIVVVLVVVFLGIKIYNLFGEVDVSREVASIEIKQEDVVSLSNKADNKQVKGNEVSTNKLENNKKTSDIKESEEVKIEESKVNNQIKANKKVEKIEIKIKTIDYSWYSVKVDGEIVFQGNVDPKVVKSFSGKEIILKCGNAAGVTVIKDGNVLGPFGLKGEVVTKTFSLE</sequence>
<dbReference type="PANTHER" id="PTHR34475:SF1">
    <property type="entry name" value="CYTOSKELETON PROTEIN RODZ"/>
    <property type="match status" value="1"/>
</dbReference>
<evidence type="ECO:0000313" key="3">
    <source>
        <dbReference type="EMBL" id="TDX45427.1"/>
    </source>
</evidence>
<dbReference type="PANTHER" id="PTHR34475">
    <property type="match status" value="1"/>
</dbReference>
<dbReference type="Pfam" id="PF13413">
    <property type="entry name" value="HTH_25"/>
    <property type="match status" value="1"/>
</dbReference>
<keyword evidence="1" id="KW-0472">Membrane</keyword>
<dbReference type="InterPro" id="IPR050400">
    <property type="entry name" value="Bact_Cytoskel_RodZ"/>
</dbReference>
<accession>A0A4R8GUC1</accession>
<dbReference type="GO" id="GO:0003677">
    <property type="term" value="F:DNA binding"/>
    <property type="evidence" value="ECO:0007669"/>
    <property type="project" value="InterPro"/>
</dbReference>
<dbReference type="InterPro" id="IPR010982">
    <property type="entry name" value="Lambda_DNA-bd_dom_sf"/>
</dbReference>
<dbReference type="STRING" id="926561.GCA_000379025_03064"/>
<feature type="domain" description="Cytoskeleton protein RodZ-like C-terminal" evidence="2">
    <location>
        <begin position="214"/>
        <end position="277"/>
    </location>
</feature>
<dbReference type="EMBL" id="SOEG01000044">
    <property type="protein sequence ID" value="TDX45427.1"/>
    <property type="molecule type" value="Genomic_DNA"/>
</dbReference>
<dbReference type="InterPro" id="IPR025194">
    <property type="entry name" value="RodZ-like_C"/>
</dbReference>
<comment type="caution">
    <text evidence="3">The sequence shown here is derived from an EMBL/GenBank/DDBJ whole genome shotgun (WGS) entry which is preliminary data.</text>
</comment>
<organism evidence="3 4">
    <name type="scientific">Orenia marismortui</name>
    <dbReference type="NCBI Taxonomy" id="46469"/>
    <lineage>
        <taxon>Bacteria</taxon>
        <taxon>Bacillati</taxon>
        <taxon>Bacillota</taxon>
        <taxon>Clostridia</taxon>
        <taxon>Halanaerobiales</taxon>
        <taxon>Halobacteroidaceae</taxon>
        <taxon>Orenia</taxon>
    </lineage>
</organism>
<dbReference type="Gene3D" id="1.10.260.40">
    <property type="entry name" value="lambda repressor-like DNA-binding domains"/>
    <property type="match status" value="1"/>
</dbReference>
<feature type="transmembrane region" description="Helical" evidence="1">
    <location>
        <begin position="107"/>
        <end position="128"/>
    </location>
</feature>